<keyword evidence="3" id="KW-1003">Cell membrane</keyword>
<evidence type="ECO:0000256" key="8">
    <source>
        <dbReference type="ARBA" id="ARBA00039168"/>
    </source>
</evidence>
<evidence type="ECO:0000256" key="1">
    <source>
        <dbReference type="ARBA" id="ARBA00004651"/>
    </source>
</evidence>
<dbReference type="GO" id="GO:1990961">
    <property type="term" value="P:xenobiotic detoxification by transmembrane export across the plasma membrane"/>
    <property type="evidence" value="ECO:0007669"/>
    <property type="project" value="UniProtKB-ARBA"/>
</dbReference>
<dbReference type="Gene3D" id="1.10.3730.20">
    <property type="match status" value="1"/>
</dbReference>
<sequence length="106" mass="11241">MPWVMLFVAGLFECAWAVGLKYSEGFTRPVPSALTIAAMLVSFWLLSIAMKTVPVGTAYAVWTGIGAAGVAVAGMLLFDEPRDLGRLFCIFLIIAGVAGLRVMAGK</sequence>
<dbReference type="NCBIfam" id="NF008512">
    <property type="entry name" value="PRK11431.1"/>
    <property type="match status" value="1"/>
</dbReference>
<evidence type="ECO:0000256" key="3">
    <source>
        <dbReference type="ARBA" id="ARBA00022475"/>
    </source>
</evidence>
<proteinExistence type="inferred from homology"/>
<dbReference type="GO" id="GO:0005886">
    <property type="term" value="C:plasma membrane"/>
    <property type="evidence" value="ECO:0007669"/>
    <property type="project" value="UniProtKB-SubCell"/>
</dbReference>
<evidence type="ECO:0000256" key="7">
    <source>
        <dbReference type="ARBA" id="ARBA00038151"/>
    </source>
</evidence>
<keyword evidence="2" id="KW-0813">Transport</keyword>
<evidence type="ECO:0000313" key="11">
    <source>
        <dbReference type="EMBL" id="AOS84399.1"/>
    </source>
</evidence>
<evidence type="ECO:0000256" key="10">
    <source>
        <dbReference type="SAM" id="Phobius"/>
    </source>
</evidence>
<keyword evidence="5 10" id="KW-1133">Transmembrane helix</keyword>
<feature type="transmembrane region" description="Helical" evidence="10">
    <location>
        <begin position="84"/>
        <end position="104"/>
    </location>
</feature>
<evidence type="ECO:0000256" key="4">
    <source>
        <dbReference type="ARBA" id="ARBA00022692"/>
    </source>
</evidence>
<protein>
    <recommendedName>
        <fullName evidence="8">Guanidinium exporter</fullName>
    </recommendedName>
</protein>
<dbReference type="OrthoDB" id="21828at2"/>
<keyword evidence="4 9" id="KW-0812">Transmembrane</keyword>
<evidence type="ECO:0000256" key="2">
    <source>
        <dbReference type="ARBA" id="ARBA00022448"/>
    </source>
</evidence>
<dbReference type="InterPro" id="IPR037185">
    <property type="entry name" value="EmrE-like"/>
</dbReference>
<dbReference type="PANTHER" id="PTHR30561">
    <property type="entry name" value="SMR FAMILY PROTON-DEPENDENT DRUG EFFLUX TRANSPORTER SUGE"/>
    <property type="match status" value="1"/>
</dbReference>
<dbReference type="KEGG" id="clz:BIU88_09815"/>
<dbReference type="EMBL" id="CP017305">
    <property type="protein sequence ID" value="AOS84399.1"/>
    <property type="molecule type" value="Genomic_DNA"/>
</dbReference>
<gene>
    <name evidence="11" type="ORF">BIU88_09815</name>
</gene>
<dbReference type="FunFam" id="1.10.3730.20:FF:000001">
    <property type="entry name" value="Quaternary ammonium compound resistance transporter SugE"/>
    <property type="match status" value="1"/>
</dbReference>
<feature type="transmembrane region" description="Helical" evidence="10">
    <location>
        <begin position="57"/>
        <end position="78"/>
    </location>
</feature>
<evidence type="ECO:0000313" key="12">
    <source>
        <dbReference type="Proteomes" id="UP000095185"/>
    </source>
</evidence>
<dbReference type="PANTHER" id="PTHR30561:SF0">
    <property type="entry name" value="GUANIDINIUM EXPORTER"/>
    <property type="match status" value="1"/>
</dbReference>
<feature type="transmembrane region" description="Helical" evidence="10">
    <location>
        <begin position="33"/>
        <end position="50"/>
    </location>
</feature>
<reference evidence="11" key="1">
    <citation type="submission" date="2016-09" db="EMBL/GenBank/DDBJ databases">
        <title>Genome sequence of Chlorobaculum limnaeum.</title>
        <authorList>
            <person name="Liu Z."/>
            <person name="Tank M."/>
            <person name="Bryant D.A."/>
        </authorList>
    </citation>
    <scope>NUCLEOTIDE SEQUENCE [LARGE SCALE GENOMIC DNA]</scope>
    <source>
        <strain evidence="11">DSM 1677</strain>
    </source>
</reference>
<dbReference type="Proteomes" id="UP000095185">
    <property type="component" value="Chromosome"/>
</dbReference>
<accession>A0A1D8D988</accession>
<dbReference type="InterPro" id="IPR045324">
    <property type="entry name" value="Small_multidrug_res"/>
</dbReference>
<evidence type="ECO:0000256" key="5">
    <source>
        <dbReference type="ARBA" id="ARBA00022989"/>
    </source>
</evidence>
<dbReference type="RefSeq" id="WP_069810591.1">
    <property type="nucleotide sequence ID" value="NZ_CP017305.1"/>
</dbReference>
<comment type="similarity">
    <text evidence="7">Belongs to the drug/metabolite transporter (DMT) superfamily. Small multidrug resistance (SMR) (TC 2.A.7.1) family. Gdx/SugE subfamily.</text>
</comment>
<comment type="subcellular location">
    <subcellularLocation>
        <location evidence="1 9">Cell membrane</location>
        <topology evidence="1 9">Multi-pass membrane protein</topology>
    </subcellularLocation>
</comment>
<dbReference type="InterPro" id="IPR000390">
    <property type="entry name" value="Small_drug/metabolite_transptr"/>
</dbReference>
<dbReference type="AlphaFoldDB" id="A0A1D8D988"/>
<keyword evidence="12" id="KW-1185">Reference proteome</keyword>
<evidence type="ECO:0000256" key="9">
    <source>
        <dbReference type="RuleBase" id="RU003942"/>
    </source>
</evidence>
<name>A0A1D8D988_CHLLM</name>
<dbReference type="GO" id="GO:0022857">
    <property type="term" value="F:transmembrane transporter activity"/>
    <property type="evidence" value="ECO:0007669"/>
    <property type="project" value="InterPro"/>
</dbReference>
<organism evidence="11 12">
    <name type="scientific">Chlorobaculum limnaeum</name>
    <dbReference type="NCBI Taxonomy" id="274537"/>
    <lineage>
        <taxon>Bacteria</taxon>
        <taxon>Pseudomonadati</taxon>
        <taxon>Chlorobiota</taxon>
        <taxon>Chlorobiia</taxon>
        <taxon>Chlorobiales</taxon>
        <taxon>Chlorobiaceae</taxon>
        <taxon>Chlorobaculum</taxon>
    </lineage>
</organism>
<evidence type="ECO:0000256" key="6">
    <source>
        <dbReference type="ARBA" id="ARBA00023136"/>
    </source>
</evidence>
<keyword evidence="6 10" id="KW-0472">Membrane</keyword>
<dbReference type="Pfam" id="PF00893">
    <property type="entry name" value="Multi_Drug_Res"/>
    <property type="match status" value="1"/>
</dbReference>
<dbReference type="SUPFAM" id="SSF103481">
    <property type="entry name" value="Multidrug resistance efflux transporter EmrE"/>
    <property type="match status" value="1"/>
</dbReference>